<proteinExistence type="predicted"/>
<sequence length="61" mass="7065">MRIEIILYFGYRKQIHVDVLTKVKPTDYFDIYILTKGAAPTELQALIILYILQSYRSSGAL</sequence>
<gene>
    <name evidence="1" type="ORF">OEA66_12555</name>
</gene>
<dbReference type="EMBL" id="JAOVZV010000014">
    <property type="protein sequence ID" value="MCX8533183.1"/>
    <property type="molecule type" value="Genomic_DNA"/>
</dbReference>
<organism evidence="1 2">
    <name type="scientific">Chryseobacterium luquanense</name>
    <dbReference type="NCBI Taxonomy" id="2983766"/>
    <lineage>
        <taxon>Bacteria</taxon>
        <taxon>Pseudomonadati</taxon>
        <taxon>Bacteroidota</taxon>
        <taxon>Flavobacteriia</taxon>
        <taxon>Flavobacteriales</taxon>
        <taxon>Weeksellaceae</taxon>
        <taxon>Chryseobacterium group</taxon>
        <taxon>Chryseobacterium</taxon>
    </lineage>
</organism>
<dbReference type="RefSeq" id="WP_267281698.1">
    <property type="nucleotide sequence ID" value="NZ_JAOVZV010000014.1"/>
</dbReference>
<dbReference type="Proteomes" id="UP001070176">
    <property type="component" value="Unassembled WGS sequence"/>
</dbReference>
<evidence type="ECO:0000313" key="2">
    <source>
        <dbReference type="Proteomes" id="UP001070176"/>
    </source>
</evidence>
<protein>
    <submittedName>
        <fullName evidence="1">Uncharacterized protein</fullName>
    </submittedName>
</protein>
<comment type="caution">
    <text evidence="1">The sequence shown here is derived from an EMBL/GenBank/DDBJ whole genome shotgun (WGS) entry which is preliminary data.</text>
</comment>
<name>A0ABT3Y4W4_9FLAO</name>
<reference evidence="1" key="1">
    <citation type="submission" date="2022-10" db="EMBL/GenBank/DDBJ databases">
        <title>Chryseobacterium sp. nov., a novel bacterial species.</title>
        <authorList>
            <person name="Cao Y."/>
        </authorList>
    </citation>
    <scope>NUCLEOTIDE SEQUENCE</scope>
    <source>
        <strain evidence="1">KC 927</strain>
    </source>
</reference>
<keyword evidence="2" id="KW-1185">Reference proteome</keyword>
<accession>A0ABT3Y4W4</accession>
<evidence type="ECO:0000313" key="1">
    <source>
        <dbReference type="EMBL" id="MCX8533183.1"/>
    </source>
</evidence>